<gene>
    <name evidence="2" type="ORF">R6G74_08885</name>
    <name evidence="3" type="ORF">R6P33_01875</name>
</gene>
<evidence type="ECO:0000256" key="1">
    <source>
        <dbReference type="SAM" id="MobiDB-lite"/>
    </source>
</evidence>
<feature type="compositionally biased region" description="Basic and acidic residues" evidence="1">
    <location>
        <begin position="236"/>
        <end position="245"/>
    </location>
</feature>
<dbReference type="PANTHER" id="PTHR35802:SF1">
    <property type="entry name" value="PROTEASE SYNTHASE AND SPORULATION PROTEIN PAI 2"/>
    <property type="match status" value="1"/>
</dbReference>
<reference evidence="2 4" key="1">
    <citation type="submission" date="2023-10" db="EMBL/GenBank/DDBJ databases">
        <title>Whole Genome based description of the genera Actinobaculum and Actinotignum reveals a complex phylogenetic relationship within the species included in the genus Actinotignum.</title>
        <authorList>
            <person name="Jensen C.S."/>
            <person name="Dargis R."/>
            <person name="Kemp M."/>
            <person name="Christensen J.J."/>
        </authorList>
    </citation>
    <scope>NUCLEOTIDE SEQUENCE</scope>
    <source>
        <strain evidence="3 4">SLA_B089</strain>
        <strain evidence="2">SLA_B245</strain>
    </source>
</reference>
<dbReference type="SUPFAM" id="SSF50475">
    <property type="entry name" value="FMN-binding split barrel"/>
    <property type="match status" value="1"/>
</dbReference>
<proteinExistence type="predicted"/>
<keyword evidence="4" id="KW-1185">Reference proteome</keyword>
<dbReference type="PIRSF" id="PIRSF010372">
    <property type="entry name" value="PaiB"/>
    <property type="match status" value="1"/>
</dbReference>
<dbReference type="AlphaFoldDB" id="A0AAW9HFD8"/>
<evidence type="ECO:0000313" key="3">
    <source>
        <dbReference type="EMBL" id="MDY5145772.1"/>
    </source>
</evidence>
<name>A0AAW9HFD8_9ACTO</name>
<evidence type="ECO:0000313" key="2">
    <source>
        <dbReference type="EMBL" id="MDY5141418.1"/>
    </source>
</evidence>
<sequence length="245" mass="26723">MYVASRFALEPERAVELAAQIGVGELITAGPRGLDATLLPFNIKYDDAGTLHLHSHMARINPQASDSGPCLMVVTGPNTYISPSDMPPGPADAPLARVPTWNYLTVHLRGELTIHEDPAWLIPTLRELVDAHEIAHHGGTWRPDTHARPDQLRRMLRAIVGVDIKVTEIIGKAKLSQNLSTEEIAATAASLRRRREKNAATQIAELMENLAIPTAAAREKAVERAKHGPWAARAGTETEGKRTET</sequence>
<dbReference type="EMBL" id="JAWNFV010000024">
    <property type="protein sequence ID" value="MDY5141418.1"/>
    <property type="molecule type" value="Genomic_DNA"/>
</dbReference>
<dbReference type="InterPro" id="IPR012349">
    <property type="entry name" value="Split_barrel_FMN-bd"/>
</dbReference>
<dbReference type="GeneID" id="92813523"/>
<accession>A0AAW9HFD8</accession>
<comment type="caution">
    <text evidence="2">The sequence shown here is derived from an EMBL/GenBank/DDBJ whole genome shotgun (WGS) entry which is preliminary data.</text>
</comment>
<dbReference type="PANTHER" id="PTHR35802">
    <property type="entry name" value="PROTEASE SYNTHASE AND SPORULATION PROTEIN PAI 2"/>
    <property type="match status" value="1"/>
</dbReference>
<dbReference type="Gene3D" id="2.30.110.10">
    <property type="entry name" value="Electron Transport, Fmn-binding Protein, Chain A"/>
    <property type="match status" value="1"/>
</dbReference>
<dbReference type="InterPro" id="IPR007396">
    <property type="entry name" value="TR_PAI2-type"/>
</dbReference>
<feature type="region of interest" description="Disordered" evidence="1">
    <location>
        <begin position="220"/>
        <end position="245"/>
    </location>
</feature>
<evidence type="ECO:0000313" key="4">
    <source>
        <dbReference type="Proteomes" id="UP001284901"/>
    </source>
</evidence>
<dbReference type="EMBL" id="JAWNFY010000004">
    <property type="protein sequence ID" value="MDY5145772.1"/>
    <property type="molecule type" value="Genomic_DNA"/>
</dbReference>
<organism evidence="2 5">
    <name type="scientific">Actinotignum timonense</name>
    <dbReference type="NCBI Taxonomy" id="1870995"/>
    <lineage>
        <taxon>Bacteria</taxon>
        <taxon>Bacillati</taxon>
        <taxon>Actinomycetota</taxon>
        <taxon>Actinomycetes</taxon>
        <taxon>Actinomycetales</taxon>
        <taxon>Actinomycetaceae</taxon>
        <taxon>Actinotignum</taxon>
    </lineage>
</organism>
<dbReference type="Pfam" id="PF04299">
    <property type="entry name" value="FMN_bind_2"/>
    <property type="match status" value="1"/>
</dbReference>
<dbReference type="RefSeq" id="WP_087069955.1">
    <property type="nucleotide sequence ID" value="NZ_CAUPFC010000017.1"/>
</dbReference>
<dbReference type="Proteomes" id="UP001284901">
    <property type="component" value="Unassembled WGS sequence"/>
</dbReference>
<dbReference type="Proteomes" id="UP001288320">
    <property type="component" value="Unassembled WGS sequence"/>
</dbReference>
<protein>
    <submittedName>
        <fullName evidence="2">FMN-binding negative transcriptional regulator</fullName>
    </submittedName>
</protein>
<evidence type="ECO:0000313" key="5">
    <source>
        <dbReference type="Proteomes" id="UP001288320"/>
    </source>
</evidence>